<reference evidence="2" key="1">
    <citation type="submission" date="2014-04" db="EMBL/GenBank/DDBJ databases">
        <title>Evolutionary Origins and Diversification of the Mycorrhizal Mutualists.</title>
        <authorList>
            <consortium name="DOE Joint Genome Institute"/>
            <consortium name="Mycorrhizal Genomics Consortium"/>
            <person name="Kohler A."/>
            <person name="Kuo A."/>
            <person name="Nagy L.G."/>
            <person name="Floudas D."/>
            <person name="Copeland A."/>
            <person name="Barry K.W."/>
            <person name="Cichocki N."/>
            <person name="Veneault-Fourrey C."/>
            <person name="LaButti K."/>
            <person name="Lindquist E.A."/>
            <person name="Lipzen A."/>
            <person name="Lundell T."/>
            <person name="Morin E."/>
            <person name="Murat C."/>
            <person name="Riley R."/>
            <person name="Ohm R."/>
            <person name="Sun H."/>
            <person name="Tunlid A."/>
            <person name="Henrissat B."/>
            <person name="Grigoriev I.V."/>
            <person name="Hibbett D.S."/>
            <person name="Martin F."/>
        </authorList>
    </citation>
    <scope>NUCLEOTIDE SEQUENCE [LARGE SCALE GENOMIC DNA]</scope>
    <source>
        <strain evidence="2">FD-334 SS-4</strain>
    </source>
</reference>
<accession>A0A0D2MCA1</accession>
<name>A0A0D2MCA1_HYPSF</name>
<dbReference type="AlphaFoldDB" id="A0A0D2MCA1"/>
<dbReference type="Proteomes" id="UP000054270">
    <property type="component" value="Unassembled WGS sequence"/>
</dbReference>
<organism evidence="1 2">
    <name type="scientific">Hypholoma sublateritium (strain FD-334 SS-4)</name>
    <dbReference type="NCBI Taxonomy" id="945553"/>
    <lineage>
        <taxon>Eukaryota</taxon>
        <taxon>Fungi</taxon>
        <taxon>Dikarya</taxon>
        <taxon>Basidiomycota</taxon>
        <taxon>Agaricomycotina</taxon>
        <taxon>Agaricomycetes</taxon>
        <taxon>Agaricomycetidae</taxon>
        <taxon>Agaricales</taxon>
        <taxon>Agaricineae</taxon>
        <taxon>Strophariaceae</taxon>
        <taxon>Hypholoma</taxon>
    </lineage>
</organism>
<gene>
    <name evidence="1" type="ORF">HYPSUDRAFT_757481</name>
</gene>
<evidence type="ECO:0000313" key="2">
    <source>
        <dbReference type="Proteomes" id="UP000054270"/>
    </source>
</evidence>
<dbReference type="EMBL" id="KN817561">
    <property type="protein sequence ID" value="KJA21048.1"/>
    <property type="molecule type" value="Genomic_DNA"/>
</dbReference>
<sequence length="318" mass="34115">MTHVFWYHPCQFGINRRKLQFYKYALLLIPIRSLPSPPARSTERSSDRYDRCSSALLSSFRAASGGVKVVLGELVRLARLLRDVRKALLAEGRTAQRASAGLLRERRVGLDLLGRAVGAVGADSALSVAVTVRLRGFRTLGGELVGLGGTFGGCLRLGGTLGEGGMLRRTLSGGGRLGTQLAVLDGVGEVGASRRLSGCLGANVREVRAGHGLRLRVTVDEVVEPRPSPRKSRCGRSGVLQGRLQRSLSGSGRRRIGFGGHYNRLLCLLRTSSATPNSGVVGVVRPVARPGMAVSMVVVGVTVTVVSWRRLREEIRLF</sequence>
<keyword evidence="2" id="KW-1185">Reference proteome</keyword>
<protein>
    <submittedName>
        <fullName evidence="1">Uncharacterized protein</fullName>
    </submittedName>
</protein>
<proteinExistence type="predicted"/>
<evidence type="ECO:0000313" key="1">
    <source>
        <dbReference type="EMBL" id="KJA21048.1"/>
    </source>
</evidence>